<organism evidence="4 5">
    <name type="scientific">Candidatus Andersenbacteria bacterium RIFCSPHIGHO2_12_FULL_45_11b</name>
    <dbReference type="NCBI Taxonomy" id="1797282"/>
    <lineage>
        <taxon>Bacteria</taxon>
        <taxon>Candidatus Anderseniibacteriota</taxon>
    </lineage>
</organism>
<dbReference type="Gene3D" id="3.90.79.10">
    <property type="entry name" value="Nucleoside Triphosphate Pyrophosphohydrolase"/>
    <property type="match status" value="1"/>
</dbReference>
<dbReference type="AlphaFoldDB" id="A0A1G1X588"/>
<dbReference type="InterPro" id="IPR015797">
    <property type="entry name" value="NUDIX_hydrolase-like_dom_sf"/>
</dbReference>
<evidence type="ECO:0000313" key="4">
    <source>
        <dbReference type="EMBL" id="OGY35186.1"/>
    </source>
</evidence>
<comment type="cofactor">
    <cofactor evidence="1">
        <name>Mg(2+)</name>
        <dbReference type="ChEBI" id="CHEBI:18420"/>
    </cofactor>
</comment>
<evidence type="ECO:0000313" key="5">
    <source>
        <dbReference type="Proteomes" id="UP000177941"/>
    </source>
</evidence>
<gene>
    <name evidence="4" type="ORF">A3E36_00730</name>
</gene>
<dbReference type="PROSITE" id="PS51462">
    <property type="entry name" value="NUDIX"/>
    <property type="match status" value="1"/>
</dbReference>
<evidence type="ECO:0000256" key="2">
    <source>
        <dbReference type="ARBA" id="ARBA00022801"/>
    </source>
</evidence>
<dbReference type="PANTHER" id="PTHR11839:SF18">
    <property type="entry name" value="NUDIX HYDROLASE DOMAIN-CONTAINING PROTEIN"/>
    <property type="match status" value="1"/>
</dbReference>
<reference evidence="4 5" key="1">
    <citation type="journal article" date="2016" name="Nat. Commun.">
        <title>Thousands of microbial genomes shed light on interconnected biogeochemical processes in an aquifer system.</title>
        <authorList>
            <person name="Anantharaman K."/>
            <person name="Brown C.T."/>
            <person name="Hug L.A."/>
            <person name="Sharon I."/>
            <person name="Castelle C.J."/>
            <person name="Probst A.J."/>
            <person name="Thomas B.C."/>
            <person name="Singh A."/>
            <person name="Wilkins M.J."/>
            <person name="Karaoz U."/>
            <person name="Brodie E.L."/>
            <person name="Williams K.H."/>
            <person name="Hubbard S.S."/>
            <person name="Banfield J.F."/>
        </authorList>
    </citation>
    <scope>NUCLEOTIDE SEQUENCE [LARGE SCALE GENOMIC DNA]</scope>
</reference>
<evidence type="ECO:0000256" key="1">
    <source>
        <dbReference type="ARBA" id="ARBA00001946"/>
    </source>
</evidence>
<dbReference type="GO" id="GO:0016787">
    <property type="term" value="F:hydrolase activity"/>
    <property type="evidence" value="ECO:0007669"/>
    <property type="project" value="UniProtKB-KW"/>
</dbReference>
<dbReference type="CDD" id="cd03424">
    <property type="entry name" value="NUDIX_ADPRase_Nudt5_UGPPase_Nudt14"/>
    <property type="match status" value="1"/>
</dbReference>
<dbReference type="InterPro" id="IPR020084">
    <property type="entry name" value="NUDIX_hydrolase_CS"/>
</dbReference>
<protein>
    <recommendedName>
        <fullName evidence="3">Nudix hydrolase domain-containing protein</fullName>
    </recommendedName>
</protein>
<dbReference type="EMBL" id="MHHS01000051">
    <property type="protein sequence ID" value="OGY35186.1"/>
    <property type="molecule type" value="Genomic_DNA"/>
</dbReference>
<evidence type="ECO:0000259" key="3">
    <source>
        <dbReference type="PROSITE" id="PS51462"/>
    </source>
</evidence>
<dbReference type="PROSITE" id="PS00893">
    <property type="entry name" value="NUDIX_BOX"/>
    <property type="match status" value="1"/>
</dbReference>
<dbReference type="SUPFAM" id="SSF55811">
    <property type="entry name" value="Nudix"/>
    <property type="match status" value="1"/>
</dbReference>
<dbReference type="Pfam" id="PF00293">
    <property type="entry name" value="NUDIX"/>
    <property type="match status" value="1"/>
</dbReference>
<dbReference type="GO" id="GO:0006753">
    <property type="term" value="P:nucleoside phosphate metabolic process"/>
    <property type="evidence" value="ECO:0007669"/>
    <property type="project" value="TreeGrafter"/>
</dbReference>
<accession>A0A1G1X588</accession>
<dbReference type="InterPro" id="IPR000086">
    <property type="entry name" value="NUDIX_hydrolase_dom"/>
</dbReference>
<comment type="caution">
    <text evidence="4">The sequence shown here is derived from an EMBL/GenBank/DDBJ whole genome shotgun (WGS) entry which is preliminary data.</text>
</comment>
<dbReference type="Proteomes" id="UP000177941">
    <property type="component" value="Unassembled WGS sequence"/>
</dbReference>
<dbReference type="PANTHER" id="PTHR11839">
    <property type="entry name" value="UDP/ADP-SUGAR PYROPHOSPHATASE"/>
    <property type="match status" value="1"/>
</dbReference>
<sequence>MIKPWKLIKSEWVLQNKWYSVRKDMVEVRPGKILDEYYLGVWNDIVMILAITPSGIVPLVRQYKHGISQIIIELPAGYMEDGEDPLEAAKRELKEETGYESDNWSKLGYFIKSAGKTVGGNIHLYLAKNAKKTSDQHLDDTEDIEIIEKPFREALAMAKSGELHVIDTVLALLLAEEKI</sequence>
<name>A0A1G1X588_9BACT</name>
<proteinExistence type="predicted"/>
<keyword evidence="2" id="KW-0378">Hydrolase</keyword>
<feature type="domain" description="Nudix hydrolase" evidence="3">
    <location>
        <begin position="41"/>
        <end position="171"/>
    </location>
</feature>
<dbReference type="GO" id="GO:0019693">
    <property type="term" value="P:ribose phosphate metabolic process"/>
    <property type="evidence" value="ECO:0007669"/>
    <property type="project" value="TreeGrafter"/>
</dbReference>